<evidence type="ECO:0000256" key="2">
    <source>
        <dbReference type="ARBA" id="ARBA00022475"/>
    </source>
</evidence>
<keyword evidence="2" id="KW-1003">Cell membrane</keyword>
<feature type="transmembrane region" description="Helical" evidence="6">
    <location>
        <begin position="56"/>
        <end position="78"/>
    </location>
</feature>
<comment type="subcellular location">
    <subcellularLocation>
        <location evidence="1">Cell membrane</location>
        <topology evidence="1">Multi-pass membrane protein</topology>
    </subcellularLocation>
</comment>
<gene>
    <name evidence="8" type="ORF">TRFO_42329</name>
</gene>
<evidence type="ECO:0000259" key="7">
    <source>
        <dbReference type="Pfam" id="PF00884"/>
    </source>
</evidence>
<feature type="transmembrane region" description="Helical" evidence="6">
    <location>
        <begin position="102"/>
        <end position="122"/>
    </location>
</feature>
<keyword evidence="3 6" id="KW-0812">Transmembrane</keyword>
<organism evidence="8 9">
    <name type="scientific">Tritrichomonas foetus</name>
    <dbReference type="NCBI Taxonomy" id="1144522"/>
    <lineage>
        <taxon>Eukaryota</taxon>
        <taxon>Metamonada</taxon>
        <taxon>Parabasalia</taxon>
        <taxon>Tritrichomonadida</taxon>
        <taxon>Tritrichomonadidae</taxon>
        <taxon>Tritrichomonas</taxon>
    </lineage>
</organism>
<dbReference type="EMBL" id="MLAK01000192">
    <property type="protein sequence ID" value="OHT15746.1"/>
    <property type="molecule type" value="Genomic_DNA"/>
</dbReference>
<dbReference type="VEuPathDB" id="TrichDB:TRFO_42329"/>
<proteinExistence type="predicted"/>
<evidence type="ECO:0000256" key="5">
    <source>
        <dbReference type="ARBA" id="ARBA00023136"/>
    </source>
</evidence>
<dbReference type="SUPFAM" id="SSF53649">
    <property type="entry name" value="Alkaline phosphatase-like"/>
    <property type="match status" value="1"/>
</dbReference>
<keyword evidence="9" id="KW-1185">Reference proteome</keyword>
<reference evidence="8" key="1">
    <citation type="submission" date="2016-10" db="EMBL/GenBank/DDBJ databases">
        <authorList>
            <person name="Benchimol M."/>
            <person name="Almeida L.G."/>
            <person name="Vasconcelos A.T."/>
            <person name="Perreira-Neves A."/>
            <person name="Rosa I.A."/>
            <person name="Tasca T."/>
            <person name="Bogo M.R."/>
            <person name="de Souza W."/>
        </authorList>
    </citation>
    <scope>NUCLEOTIDE SEQUENCE [LARGE SCALE GENOMIC DNA]</scope>
    <source>
        <strain evidence="8">K</strain>
    </source>
</reference>
<accession>A0A1J4KX41</accession>
<feature type="transmembrane region" description="Helical" evidence="6">
    <location>
        <begin position="134"/>
        <end position="152"/>
    </location>
</feature>
<keyword evidence="5 6" id="KW-0472">Membrane</keyword>
<dbReference type="PANTHER" id="PTHR47371:SF3">
    <property type="entry name" value="PHOSPHOGLYCEROL TRANSFERASE I"/>
    <property type="match status" value="1"/>
</dbReference>
<dbReference type="InterPro" id="IPR017850">
    <property type="entry name" value="Alkaline_phosphatase_core_sf"/>
</dbReference>
<evidence type="ECO:0000313" key="9">
    <source>
        <dbReference type="Proteomes" id="UP000179807"/>
    </source>
</evidence>
<dbReference type="Pfam" id="PF00884">
    <property type="entry name" value="Sulfatase"/>
    <property type="match status" value="1"/>
</dbReference>
<dbReference type="InterPro" id="IPR050448">
    <property type="entry name" value="OpgB/LTA_synthase_biosynth"/>
</dbReference>
<dbReference type="PANTHER" id="PTHR47371">
    <property type="entry name" value="LIPOTEICHOIC ACID SYNTHASE"/>
    <property type="match status" value="1"/>
</dbReference>
<evidence type="ECO:0000256" key="3">
    <source>
        <dbReference type="ARBA" id="ARBA00022692"/>
    </source>
</evidence>
<keyword evidence="4 6" id="KW-1133">Transmembrane helix</keyword>
<evidence type="ECO:0000313" key="8">
    <source>
        <dbReference type="EMBL" id="OHT15746.1"/>
    </source>
</evidence>
<protein>
    <recommendedName>
        <fullName evidence="7">Sulfatase N-terminal domain-containing protein</fullName>
    </recommendedName>
</protein>
<dbReference type="Gene3D" id="3.40.720.10">
    <property type="entry name" value="Alkaline Phosphatase, subunit A"/>
    <property type="match status" value="1"/>
</dbReference>
<dbReference type="Proteomes" id="UP000179807">
    <property type="component" value="Unassembled WGS sequence"/>
</dbReference>
<name>A0A1J4KX41_9EUKA</name>
<evidence type="ECO:0000256" key="1">
    <source>
        <dbReference type="ARBA" id="ARBA00004651"/>
    </source>
</evidence>
<evidence type="ECO:0000256" key="4">
    <source>
        <dbReference type="ARBA" id="ARBA00022989"/>
    </source>
</evidence>
<comment type="caution">
    <text evidence="8">The sequence shown here is derived from an EMBL/GenBank/DDBJ whole genome shotgun (WGS) entry which is preliminary data.</text>
</comment>
<feature type="domain" description="Sulfatase N-terminal" evidence="7">
    <location>
        <begin position="269"/>
        <end position="451"/>
    </location>
</feature>
<sequence length="526" mass="60935">MEFKKKTKVDIAKCSFRLVVLLAVEFIKKKYGQSNSRTFAECAFIAFLTLLSDDSLISNVLFLVTLTINCSETVSWIFQNTALSYQSLEAVNIEYIVHDHPIFIWYFFLVLVFAMISVYLPIFKYKVDLPDFRSIVVCLLLTYTYIFFMYILHDFYGKSGITFFNHKSNDLIYHLKRMANEKAVVLEKSNTKNLILVQLESFGYDIIQSHITPYLKSLSEKYEFIGPIESMPYTTWSTGGTIVTQCGVPEVMSSIAWNVRGHQGLKYVLPLKCLPDYLRSMNYSLLFVNDFNEKIMDFISFRDGKKYRKTQVKNDLEIANNVVEKFLPMIDLQTRINDTRTLLWVANEQTHAPYRIPAWCKPSDKLNAFQKCFNCGDQFIKKIVDKYLDLKMYEHSVLVIYPDHHPYGGAAGTNMKKIFMVFPGMEKSKNRVEEKLISYYDFAPTVMNLVGANKYSPGFPFGRNIFNRSSSCTIANKPDNEDLNTFYFDLIKKNRTNNFIYKCKLDNGKFVDSTTPCSYTAQAKIL</sequence>
<dbReference type="GeneID" id="94848963"/>
<evidence type="ECO:0000256" key="6">
    <source>
        <dbReference type="SAM" id="Phobius"/>
    </source>
</evidence>
<dbReference type="RefSeq" id="XP_068368882.1">
    <property type="nucleotide sequence ID" value="XM_068514259.1"/>
</dbReference>
<dbReference type="GO" id="GO:0005886">
    <property type="term" value="C:plasma membrane"/>
    <property type="evidence" value="ECO:0007669"/>
    <property type="project" value="UniProtKB-SubCell"/>
</dbReference>
<dbReference type="InterPro" id="IPR000917">
    <property type="entry name" value="Sulfatase_N"/>
</dbReference>
<dbReference type="AlphaFoldDB" id="A0A1J4KX41"/>